<evidence type="ECO:0000313" key="2">
    <source>
        <dbReference type="Proteomes" id="UP000245362"/>
    </source>
</evidence>
<name>A0A2U3B4X3_9VIBR</name>
<protein>
    <submittedName>
        <fullName evidence="1">Transcriptional regulator</fullName>
    </submittedName>
</protein>
<organism evidence="1 2">
    <name type="scientific">Vibrio albus</name>
    <dbReference type="NCBI Taxonomy" id="2200953"/>
    <lineage>
        <taxon>Bacteria</taxon>
        <taxon>Pseudomonadati</taxon>
        <taxon>Pseudomonadota</taxon>
        <taxon>Gammaproteobacteria</taxon>
        <taxon>Vibrionales</taxon>
        <taxon>Vibrionaceae</taxon>
        <taxon>Vibrio</taxon>
    </lineage>
</organism>
<dbReference type="SUPFAM" id="SSF46955">
    <property type="entry name" value="Putative DNA-binding domain"/>
    <property type="match status" value="1"/>
</dbReference>
<dbReference type="Pfam" id="PF05930">
    <property type="entry name" value="Phage_AlpA"/>
    <property type="match status" value="1"/>
</dbReference>
<accession>A0A2U3B4X3</accession>
<dbReference type="InterPro" id="IPR010260">
    <property type="entry name" value="AlpA"/>
</dbReference>
<dbReference type="PANTHER" id="PTHR36154:SF1">
    <property type="entry name" value="DNA-BINDING TRANSCRIPTIONAL ACTIVATOR ALPA"/>
    <property type="match status" value="1"/>
</dbReference>
<dbReference type="EMBL" id="QFWT01000014">
    <property type="protein sequence ID" value="PWI31848.1"/>
    <property type="molecule type" value="Genomic_DNA"/>
</dbReference>
<dbReference type="InterPro" id="IPR052931">
    <property type="entry name" value="Prophage_regulatory_activator"/>
</dbReference>
<evidence type="ECO:0000313" key="1">
    <source>
        <dbReference type="EMBL" id="PWI31848.1"/>
    </source>
</evidence>
<dbReference type="InterPro" id="IPR009061">
    <property type="entry name" value="DNA-bd_dom_put_sf"/>
</dbReference>
<keyword evidence="2" id="KW-1185">Reference proteome</keyword>
<dbReference type="PANTHER" id="PTHR36154">
    <property type="entry name" value="DNA-BINDING TRANSCRIPTIONAL ACTIVATOR ALPA"/>
    <property type="match status" value="1"/>
</dbReference>
<dbReference type="OrthoDB" id="8455288at2"/>
<dbReference type="Gene3D" id="1.10.238.160">
    <property type="match status" value="1"/>
</dbReference>
<dbReference type="AlphaFoldDB" id="A0A2U3B4X3"/>
<proteinExistence type="predicted"/>
<sequence>MKFLRLKDVMEKTGLSRSAIYSKIKEREFPASVPIGSRTVAWLEADVEQWLEWRVQVRDRAAKGYFN</sequence>
<comment type="caution">
    <text evidence="1">The sequence shown here is derived from an EMBL/GenBank/DDBJ whole genome shotgun (WGS) entry which is preliminary data.</text>
</comment>
<gene>
    <name evidence="1" type="ORF">DI392_18370</name>
</gene>
<reference evidence="1 2" key="1">
    <citation type="submission" date="2018-05" db="EMBL/GenBank/DDBJ databases">
        <title>Vibrio limimaris sp. nov., isolated from marine sediment.</title>
        <authorList>
            <person name="Li C.-M."/>
        </authorList>
    </citation>
    <scope>NUCLEOTIDE SEQUENCE [LARGE SCALE GENOMIC DNA]</scope>
    <source>
        <strain evidence="1 2">E4404</strain>
    </source>
</reference>
<dbReference type="RefSeq" id="WP_109321151.1">
    <property type="nucleotide sequence ID" value="NZ_QFWT01000014.1"/>
</dbReference>
<dbReference type="Proteomes" id="UP000245362">
    <property type="component" value="Unassembled WGS sequence"/>
</dbReference>